<proteinExistence type="predicted"/>
<dbReference type="AlphaFoldDB" id="W9ZED4"/>
<evidence type="ECO:0000256" key="1">
    <source>
        <dbReference type="SAM" id="MobiDB-lite"/>
    </source>
</evidence>
<feature type="compositionally biased region" description="Pro residues" evidence="1">
    <location>
        <begin position="450"/>
        <end position="462"/>
    </location>
</feature>
<dbReference type="Proteomes" id="UP000019478">
    <property type="component" value="Unassembled WGS sequence"/>
</dbReference>
<accession>W9ZED4</accession>
<feature type="compositionally biased region" description="Basic residues" evidence="1">
    <location>
        <begin position="463"/>
        <end position="475"/>
    </location>
</feature>
<feature type="region of interest" description="Disordered" evidence="1">
    <location>
        <begin position="218"/>
        <end position="239"/>
    </location>
</feature>
<feature type="region of interest" description="Disordered" evidence="1">
    <location>
        <begin position="300"/>
        <end position="336"/>
    </location>
</feature>
<evidence type="ECO:0000313" key="2">
    <source>
        <dbReference type="EMBL" id="EXJ92839.1"/>
    </source>
</evidence>
<dbReference type="HOGENOM" id="CLU_574898_0_0_1"/>
<feature type="compositionally biased region" description="Low complexity" evidence="1">
    <location>
        <begin position="312"/>
        <end position="329"/>
    </location>
</feature>
<keyword evidence="3" id="KW-1185">Reference proteome</keyword>
<gene>
    <name evidence="2" type="ORF">A1O3_01393</name>
</gene>
<feature type="compositionally biased region" description="Low complexity" evidence="1">
    <location>
        <begin position="368"/>
        <end position="391"/>
    </location>
</feature>
<dbReference type="GeneID" id="19165529"/>
<sequence length="475" mass="50939">MSLNTNLDMDFNGDNWAAESSAFLAVGEAFLDPAERHFADDFSAFSMEQNFSMEDFVDGSQFVDAAGPCSSIVGSVDAVASNSPRFDTSAPVHHQQGFSGFVPQAPENFLVDDLDWGEFDWNALEADPELAALTSAWSTDNSLCFNTDDSCLFLDAEMSAPQDQSQAYNHQPPAFVDPMSTVLNAANGRPRQSSLVPPPLFSQPRSLAYGAADDHTSCTATTTRLGPEPGRPHQRLSVAPAQDSVLSTSSSYPSSYPSLLHLGEVKGLSVPQRPLPGFQHFQMQPLANDDREFTFTYPVSGPQPVFPSHDGSSTAAHSTATSNGASATATERKHEWRLCPRQTRSGLRERRQAKLNARARAEAAAAAVAAARASPSPASSTSPNGNGNANSVQGGELRASHLEASKGGVWYRVTSGSNTIGYFHDLRAPNQSSVVDSRPTKDSGATRVPCPLPPPTVLPPPRRSQRLRRPALRRA</sequence>
<dbReference type="EMBL" id="AMGY01000001">
    <property type="protein sequence ID" value="EXJ92839.1"/>
    <property type="molecule type" value="Genomic_DNA"/>
</dbReference>
<feature type="region of interest" description="Disordered" evidence="1">
    <location>
        <begin position="368"/>
        <end position="393"/>
    </location>
</feature>
<evidence type="ECO:0000313" key="3">
    <source>
        <dbReference type="Proteomes" id="UP000019478"/>
    </source>
</evidence>
<comment type="caution">
    <text evidence="2">The sequence shown here is derived from an EMBL/GenBank/DDBJ whole genome shotgun (WGS) entry which is preliminary data.</text>
</comment>
<protein>
    <submittedName>
        <fullName evidence="2">Uncharacterized protein</fullName>
    </submittedName>
</protein>
<reference evidence="2 3" key="1">
    <citation type="submission" date="2013-03" db="EMBL/GenBank/DDBJ databases">
        <title>The Genome Sequence of Capronia epimyces CBS 606.96.</title>
        <authorList>
            <consortium name="The Broad Institute Genomics Platform"/>
            <person name="Cuomo C."/>
            <person name="de Hoog S."/>
            <person name="Gorbushina A."/>
            <person name="Walker B."/>
            <person name="Young S.K."/>
            <person name="Zeng Q."/>
            <person name="Gargeya S."/>
            <person name="Fitzgerald M."/>
            <person name="Haas B."/>
            <person name="Abouelleil A."/>
            <person name="Allen A.W."/>
            <person name="Alvarado L."/>
            <person name="Arachchi H.M."/>
            <person name="Berlin A.M."/>
            <person name="Chapman S.B."/>
            <person name="Gainer-Dewar J."/>
            <person name="Goldberg J."/>
            <person name="Griggs A."/>
            <person name="Gujja S."/>
            <person name="Hansen M."/>
            <person name="Howarth C."/>
            <person name="Imamovic A."/>
            <person name="Ireland A."/>
            <person name="Larimer J."/>
            <person name="McCowan C."/>
            <person name="Murphy C."/>
            <person name="Pearson M."/>
            <person name="Poon T.W."/>
            <person name="Priest M."/>
            <person name="Roberts A."/>
            <person name="Saif S."/>
            <person name="Shea T."/>
            <person name="Sisk P."/>
            <person name="Sykes S."/>
            <person name="Wortman J."/>
            <person name="Nusbaum C."/>
            <person name="Birren B."/>
        </authorList>
    </citation>
    <scope>NUCLEOTIDE SEQUENCE [LARGE SCALE GENOMIC DNA]</scope>
    <source>
        <strain evidence="2 3">CBS 606.96</strain>
    </source>
</reference>
<feature type="region of interest" description="Disordered" evidence="1">
    <location>
        <begin position="428"/>
        <end position="475"/>
    </location>
</feature>
<name>W9ZED4_9EURO</name>
<organism evidence="2 3">
    <name type="scientific">Capronia epimyces CBS 606.96</name>
    <dbReference type="NCBI Taxonomy" id="1182542"/>
    <lineage>
        <taxon>Eukaryota</taxon>
        <taxon>Fungi</taxon>
        <taxon>Dikarya</taxon>
        <taxon>Ascomycota</taxon>
        <taxon>Pezizomycotina</taxon>
        <taxon>Eurotiomycetes</taxon>
        <taxon>Chaetothyriomycetidae</taxon>
        <taxon>Chaetothyriales</taxon>
        <taxon>Herpotrichiellaceae</taxon>
        <taxon>Capronia</taxon>
    </lineage>
</organism>
<dbReference type="RefSeq" id="XP_007729729.1">
    <property type="nucleotide sequence ID" value="XM_007731539.1"/>
</dbReference>